<evidence type="ECO:0000313" key="2">
    <source>
        <dbReference type="EMBL" id="KAK3088496.1"/>
    </source>
</evidence>
<keyword evidence="3" id="KW-1185">Reference proteome</keyword>
<proteinExistence type="predicted"/>
<sequence>MDGHLTPEYIDENGMYDGRPFAGYGYGPDMGDEYEPYARPESNMGFINQGEPVDEFGRPFTPYGQMPPDPYGQMPPDHYDQMPPDHYGQMPPDHYGQMPPDHYGMYVNGDDDPYQYGYGNPR</sequence>
<name>A0AA89BRK4_PINIB</name>
<accession>A0AA89BRK4</accession>
<organism evidence="2 3">
    <name type="scientific">Pinctada imbricata</name>
    <name type="common">Atlantic pearl-oyster</name>
    <name type="synonym">Pinctada martensii</name>
    <dbReference type="NCBI Taxonomy" id="66713"/>
    <lineage>
        <taxon>Eukaryota</taxon>
        <taxon>Metazoa</taxon>
        <taxon>Spiralia</taxon>
        <taxon>Lophotrochozoa</taxon>
        <taxon>Mollusca</taxon>
        <taxon>Bivalvia</taxon>
        <taxon>Autobranchia</taxon>
        <taxon>Pteriomorphia</taxon>
        <taxon>Pterioida</taxon>
        <taxon>Pterioidea</taxon>
        <taxon>Pteriidae</taxon>
        <taxon>Pinctada</taxon>
    </lineage>
</organism>
<feature type="region of interest" description="Disordered" evidence="1">
    <location>
        <begin position="43"/>
        <end position="122"/>
    </location>
</feature>
<comment type="caution">
    <text evidence="2">The sequence shown here is derived from an EMBL/GenBank/DDBJ whole genome shotgun (WGS) entry which is preliminary data.</text>
</comment>
<evidence type="ECO:0000256" key="1">
    <source>
        <dbReference type="SAM" id="MobiDB-lite"/>
    </source>
</evidence>
<dbReference type="Proteomes" id="UP001186944">
    <property type="component" value="Unassembled WGS sequence"/>
</dbReference>
<dbReference type="EMBL" id="VSWD01000011">
    <property type="protein sequence ID" value="KAK3088496.1"/>
    <property type="molecule type" value="Genomic_DNA"/>
</dbReference>
<evidence type="ECO:0000313" key="3">
    <source>
        <dbReference type="Proteomes" id="UP001186944"/>
    </source>
</evidence>
<protein>
    <submittedName>
        <fullName evidence="2">Uncharacterized protein</fullName>
    </submittedName>
</protein>
<gene>
    <name evidence="2" type="ORF">FSP39_019893</name>
</gene>
<reference evidence="2" key="1">
    <citation type="submission" date="2019-08" db="EMBL/GenBank/DDBJ databases">
        <title>The improved chromosome-level genome for the pearl oyster Pinctada fucata martensii using PacBio sequencing and Hi-C.</title>
        <authorList>
            <person name="Zheng Z."/>
        </authorList>
    </citation>
    <scope>NUCLEOTIDE SEQUENCE</scope>
    <source>
        <strain evidence="2">ZZ-2019</strain>
        <tissue evidence="2">Adductor muscle</tissue>
    </source>
</reference>
<dbReference type="AlphaFoldDB" id="A0AA89BRK4"/>